<reference evidence="2 3" key="1">
    <citation type="journal article" date="2024" name="Science">
        <title>Giant polyketide synthase enzymes in the biosynthesis of giant marine polyether toxins.</title>
        <authorList>
            <person name="Fallon T.R."/>
            <person name="Shende V.V."/>
            <person name="Wierzbicki I.H."/>
            <person name="Pendleton A.L."/>
            <person name="Watervoot N.F."/>
            <person name="Auber R.P."/>
            <person name="Gonzalez D.J."/>
            <person name="Wisecaver J.H."/>
            <person name="Moore B.S."/>
        </authorList>
    </citation>
    <scope>NUCLEOTIDE SEQUENCE [LARGE SCALE GENOMIC DNA]</scope>
    <source>
        <strain evidence="2 3">12B1</strain>
    </source>
</reference>
<evidence type="ECO:0000313" key="3">
    <source>
        <dbReference type="Proteomes" id="UP001515480"/>
    </source>
</evidence>
<feature type="signal peptide" evidence="1">
    <location>
        <begin position="1"/>
        <end position="20"/>
    </location>
</feature>
<dbReference type="EMBL" id="JBGBPQ010000010">
    <property type="protein sequence ID" value="KAL1518440.1"/>
    <property type="molecule type" value="Genomic_DNA"/>
</dbReference>
<proteinExistence type="predicted"/>
<keyword evidence="1" id="KW-0732">Signal</keyword>
<accession>A0AB34JC05</accession>
<sequence length="237" mass="25655">MARMLLTLLASSASAMMANALLLPSPRWSPAHAGLGRTRAVHPAMAQPRGSHWDAADFLNSPISFIAMHPELFSKDLQQMAAYQVMVKSNELRLWGDLPEALDLCAKGAAYLRQKSANADQLAQVIMSADEQTLADFVKDAKFEEKKAFLQAIASLPKDDNGMLAINRVAAGMLEAGALPLIPQFEKDLDRVTAKVAEVNDALMELDNKYSMLFLSVRKVAKLADAAARASESVGGE</sequence>
<organism evidence="2 3">
    <name type="scientific">Prymnesium parvum</name>
    <name type="common">Toxic golden alga</name>
    <dbReference type="NCBI Taxonomy" id="97485"/>
    <lineage>
        <taxon>Eukaryota</taxon>
        <taxon>Haptista</taxon>
        <taxon>Haptophyta</taxon>
        <taxon>Prymnesiophyceae</taxon>
        <taxon>Prymnesiales</taxon>
        <taxon>Prymnesiaceae</taxon>
        <taxon>Prymnesium</taxon>
    </lineage>
</organism>
<gene>
    <name evidence="2" type="ORF">AB1Y20_002732</name>
</gene>
<dbReference type="AlphaFoldDB" id="A0AB34JC05"/>
<keyword evidence="3" id="KW-1185">Reference proteome</keyword>
<feature type="chain" id="PRO_5044243125" evidence="1">
    <location>
        <begin position="21"/>
        <end position="237"/>
    </location>
</feature>
<protein>
    <submittedName>
        <fullName evidence="2">Uncharacterized protein</fullName>
    </submittedName>
</protein>
<evidence type="ECO:0000313" key="2">
    <source>
        <dbReference type="EMBL" id="KAL1518440.1"/>
    </source>
</evidence>
<dbReference type="Proteomes" id="UP001515480">
    <property type="component" value="Unassembled WGS sequence"/>
</dbReference>
<comment type="caution">
    <text evidence="2">The sequence shown here is derived from an EMBL/GenBank/DDBJ whole genome shotgun (WGS) entry which is preliminary data.</text>
</comment>
<evidence type="ECO:0000256" key="1">
    <source>
        <dbReference type="SAM" id="SignalP"/>
    </source>
</evidence>
<name>A0AB34JC05_PRYPA</name>